<protein>
    <submittedName>
        <fullName evidence="2">Divergent PAP2 family protein</fullName>
    </submittedName>
</protein>
<feature type="transmembrane region" description="Helical" evidence="1">
    <location>
        <begin position="78"/>
        <end position="98"/>
    </location>
</feature>
<keyword evidence="1" id="KW-0472">Membrane</keyword>
<dbReference type="AlphaFoldDB" id="A0A9D6QN34"/>
<gene>
    <name evidence="2" type="ORF">HY076_08865</name>
</gene>
<dbReference type="PANTHER" id="PTHR31446">
    <property type="entry name" value="ACID PHOSPHATASE/VANADIUM-DEPENDENT HALOPEROXIDASE-RELATED PROTEIN"/>
    <property type="match status" value="1"/>
</dbReference>
<evidence type="ECO:0000313" key="2">
    <source>
        <dbReference type="EMBL" id="MBI3540368.1"/>
    </source>
</evidence>
<reference evidence="2" key="1">
    <citation type="submission" date="2020-07" db="EMBL/GenBank/DDBJ databases">
        <title>Huge and variable diversity of episymbiotic CPR bacteria and DPANN archaea in groundwater ecosystems.</title>
        <authorList>
            <person name="He C.Y."/>
            <person name="Keren R."/>
            <person name="Whittaker M."/>
            <person name="Farag I.F."/>
            <person name="Doudna J."/>
            <person name="Cate J.H.D."/>
            <person name="Banfield J.F."/>
        </authorList>
    </citation>
    <scope>NUCLEOTIDE SEQUENCE</scope>
    <source>
        <strain evidence="2">NC_groundwater_928_Pr1_S-0.2um_72_17</strain>
    </source>
</reference>
<name>A0A9D6QN34_UNCEI</name>
<feature type="transmembrane region" description="Helical" evidence="1">
    <location>
        <begin position="20"/>
        <end position="38"/>
    </location>
</feature>
<accession>A0A9D6QN34</accession>
<sequence>MSSSRSPSATARHRGDRTKALWLALSIGFLVQGYKGVAEFVRTRRWNLRRFVATGGMPSSHAASVSALSTMIGLEEGFRSSIFGVTLFFSLIVMYDAAGLRRAAGRHAEVLNRLIDEHFKNPEEGAQRLMELLGHTPFEVLVGALLGVGSAVLWTWIT</sequence>
<evidence type="ECO:0000256" key="1">
    <source>
        <dbReference type="SAM" id="Phobius"/>
    </source>
</evidence>
<dbReference type="EMBL" id="JACQAY010000295">
    <property type="protein sequence ID" value="MBI3540368.1"/>
    <property type="molecule type" value="Genomic_DNA"/>
</dbReference>
<dbReference type="Proteomes" id="UP000807850">
    <property type="component" value="Unassembled WGS sequence"/>
</dbReference>
<dbReference type="InterPro" id="IPR003832">
    <property type="entry name" value="DUF212"/>
</dbReference>
<evidence type="ECO:0000313" key="3">
    <source>
        <dbReference type="Proteomes" id="UP000807850"/>
    </source>
</evidence>
<dbReference type="Pfam" id="PF02681">
    <property type="entry name" value="DUF212"/>
    <property type="match status" value="1"/>
</dbReference>
<dbReference type="PANTHER" id="PTHR31446:SF29">
    <property type="entry name" value="ACID PHOSPHATASE_VANADIUM-DEPENDENT HALOPEROXIDASE-RELATED PROTEIN"/>
    <property type="match status" value="1"/>
</dbReference>
<comment type="caution">
    <text evidence="2">The sequence shown here is derived from an EMBL/GenBank/DDBJ whole genome shotgun (WGS) entry which is preliminary data.</text>
</comment>
<feature type="transmembrane region" description="Helical" evidence="1">
    <location>
        <begin position="138"/>
        <end position="157"/>
    </location>
</feature>
<keyword evidence="1" id="KW-1133">Transmembrane helix</keyword>
<organism evidence="2 3">
    <name type="scientific">Eiseniibacteriota bacterium</name>
    <dbReference type="NCBI Taxonomy" id="2212470"/>
    <lineage>
        <taxon>Bacteria</taxon>
        <taxon>Candidatus Eiseniibacteriota</taxon>
    </lineage>
</organism>
<keyword evidence="1" id="KW-0812">Transmembrane</keyword>
<feature type="transmembrane region" description="Helical" evidence="1">
    <location>
        <begin position="50"/>
        <end position="72"/>
    </location>
</feature>
<proteinExistence type="predicted"/>